<name>A0A0X8H028_9FIRM</name>
<organism evidence="1 2">
    <name type="scientific">Erysipelothrix larvae</name>
    <dbReference type="NCBI Taxonomy" id="1514105"/>
    <lineage>
        <taxon>Bacteria</taxon>
        <taxon>Bacillati</taxon>
        <taxon>Bacillota</taxon>
        <taxon>Erysipelotrichia</taxon>
        <taxon>Erysipelotrichales</taxon>
        <taxon>Erysipelotrichaceae</taxon>
        <taxon>Erysipelothrix</taxon>
    </lineage>
</organism>
<accession>A0A0X8H028</accession>
<dbReference type="Pfam" id="PF13376">
    <property type="entry name" value="OmdA"/>
    <property type="match status" value="1"/>
</dbReference>
<reference evidence="1 2" key="1">
    <citation type="submission" date="2015-10" db="EMBL/GenBank/DDBJ databases">
        <title>Erysipelothrix larvae sp. LV19 isolated from the larval gut of the rhinoceros beetle, Trypoxylus dichotomus.</title>
        <authorList>
            <person name="Lim S."/>
            <person name="Kim B.-C."/>
        </authorList>
    </citation>
    <scope>NUCLEOTIDE SEQUENCE [LARGE SCALE GENOMIC DNA]</scope>
    <source>
        <strain evidence="1 2">LV19</strain>
    </source>
</reference>
<protein>
    <recommendedName>
        <fullName evidence="3">Thymidylate synthase</fullName>
    </recommendedName>
</protein>
<dbReference type="AlphaFoldDB" id="A0A0X8H028"/>
<dbReference type="OrthoDB" id="9796999at2"/>
<evidence type="ECO:0008006" key="3">
    <source>
        <dbReference type="Google" id="ProtNLM"/>
    </source>
</evidence>
<dbReference type="Proteomes" id="UP000063781">
    <property type="component" value="Chromosome"/>
</dbReference>
<keyword evidence="2" id="KW-1185">Reference proteome</keyword>
<evidence type="ECO:0000313" key="1">
    <source>
        <dbReference type="EMBL" id="AMC93610.1"/>
    </source>
</evidence>
<dbReference type="EMBL" id="CP013213">
    <property type="protein sequence ID" value="AMC93610.1"/>
    <property type="molecule type" value="Genomic_DNA"/>
</dbReference>
<sequence>MKNRLDDVLDRASLRLWFESYHTEETECWVRTSMKPTSGALYYLDVVEEALCFGWIDSTKKRIDDVSYQRLSPRRKNSSWTQLNIQRVLRLQRMGMMTAFGLSIVPPEALDFKIDADILMRIKEDPIVYENFQNMHPLYQKVRLDTIQSVRKDPVHFNKRLDRFIEQTRNNIMYGQWNDNGRLLDD</sequence>
<dbReference type="RefSeq" id="WP_067632553.1">
    <property type="nucleotide sequence ID" value="NZ_CP013213.1"/>
</dbReference>
<evidence type="ECO:0000313" key="2">
    <source>
        <dbReference type="Proteomes" id="UP000063781"/>
    </source>
</evidence>
<gene>
    <name evidence="1" type="ORF">AOC36_06305</name>
</gene>
<dbReference type="KEGG" id="erl:AOC36_06305"/>
<proteinExistence type="predicted"/>